<dbReference type="SMART" id="SM00503">
    <property type="entry name" value="SynN"/>
    <property type="match status" value="1"/>
</dbReference>
<feature type="region of interest" description="Disordered" evidence="3">
    <location>
        <begin position="1"/>
        <end position="53"/>
    </location>
</feature>
<dbReference type="GO" id="GO:0008021">
    <property type="term" value="C:synaptic vesicle"/>
    <property type="evidence" value="ECO:0007669"/>
    <property type="project" value="TreeGrafter"/>
</dbReference>
<evidence type="ECO:0000256" key="2">
    <source>
        <dbReference type="ARBA" id="ARBA00023054"/>
    </source>
</evidence>
<dbReference type="InterPro" id="IPR006011">
    <property type="entry name" value="Syntaxin_N"/>
</dbReference>
<dbReference type="Proteomes" id="UP000752171">
    <property type="component" value="Unassembled WGS sequence"/>
</dbReference>
<evidence type="ECO:0000313" key="5">
    <source>
        <dbReference type="EMBL" id="KAG9282953.1"/>
    </source>
</evidence>
<dbReference type="GO" id="GO:0048787">
    <property type="term" value="C:presynaptic active zone membrane"/>
    <property type="evidence" value="ECO:0007669"/>
    <property type="project" value="TreeGrafter"/>
</dbReference>
<comment type="caution">
    <text evidence="5">The sequence shown here is derived from an EMBL/GenBank/DDBJ whole genome shotgun (WGS) entry which is preliminary data.</text>
</comment>
<reference evidence="5 6" key="1">
    <citation type="submission" date="2021-07" db="EMBL/GenBank/DDBJ databases">
        <authorList>
            <person name="Imarazene B."/>
            <person name="Zahm M."/>
            <person name="Klopp C."/>
            <person name="Cabau C."/>
            <person name="Beille S."/>
            <person name="Jouanno E."/>
            <person name="Castinel A."/>
            <person name="Lluch J."/>
            <person name="Gil L."/>
            <person name="Kuchtly C."/>
            <person name="Lopez Roques C."/>
            <person name="Donnadieu C."/>
            <person name="Parrinello H."/>
            <person name="Journot L."/>
            <person name="Du K."/>
            <person name="Schartl M."/>
            <person name="Retaux S."/>
            <person name="Guiguen Y."/>
        </authorList>
    </citation>
    <scope>NUCLEOTIDE SEQUENCE [LARGE SCALE GENOMIC DNA]</scope>
    <source>
        <strain evidence="5">Pach_M1</strain>
        <tissue evidence="5">Testis</tissue>
    </source>
</reference>
<dbReference type="GO" id="GO:0005484">
    <property type="term" value="F:SNAP receptor activity"/>
    <property type="evidence" value="ECO:0007669"/>
    <property type="project" value="TreeGrafter"/>
</dbReference>
<dbReference type="KEGG" id="amex:103031977"/>
<dbReference type="CDD" id="cd00179">
    <property type="entry name" value="SynN"/>
    <property type="match status" value="1"/>
</dbReference>
<dbReference type="EMBL" id="JAICCE010000001">
    <property type="protein sequence ID" value="KAG9282953.1"/>
    <property type="molecule type" value="Genomic_DNA"/>
</dbReference>
<dbReference type="GO" id="GO:0031629">
    <property type="term" value="P:synaptic vesicle fusion to presynaptic active zone membrane"/>
    <property type="evidence" value="ECO:0007669"/>
    <property type="project" value="TreeGrafter"/>
</dbReference>
<evidence type="ECO:0000256" key="3">
    <source>
        <dbReference type="SAM" id="MobiDB-lite"/>
    </source>
</evidence>
<dbReference type="GO" id="GO:0000149">
    <property type="term" value="F:SNARE binding"/>
    <property type="evidence" value="ECO:0007669"/>
    <property type="project" value="TreeGrafter"/>
</dbReference>
<evidence type="ECO:0000313" key="6">
    <source>
        <dbReference type="Proteomes" id="UP000752171"/>
    </source>
</evidence>
<comment type="similarity">
    <text evidence="1">Belongs to the syntaxin family.</text>
</comment>
<accession>A0A8T2MES1</accession>
<dbReference type="PANTHER" id="PTHR19957">
    <property type="entry name" value="SYNTAXIN"/>
    <property type="match status" value="1"/>
</dbReference>
<dbReference type="AlphaFoldDB" id="A0A8T2MES1"/>
<keyword evidence="2" id="KW-0175">Coiled coil</keyword>
<dbReference type="SUPFAM" id="SSF47661">
    <property type="entry name" value="t-snare proteins"/>
    <property type="match status" value="1"/>
</dbReference>
<dbReference type="InterPro" id="IPR000727">
    <property type="entry name" value="T_SNARE_dom"/>
</dbReference>
<dbReference type="FunFam" id="1.20.58.70:FF:000042">
    <property type="entry name" value="Syntaxin 11b, tandem duplicate 2"/>
    <property type="match status" value="1"/>
</dbReference>
<dbReference type="PROSITE" id="PS50192">
    <property type="entry name" value="T_SNARE"/>
    <property type="match status" value="1"/>
</dbReference>
<sequence>MRDRLSHLQALSQSNGDGEELKNGAASNSFQNSREEVPQNHEEASPDHNSDPEMEAVFDEVDGIRRDVQLIHLEVKRLKEQNARVYTELPNSTPAAVQQDSSAIAADIKRRAEDLLVRLRKMDAHAEELEQHHGSSAAVTRIARTQYAGLSNSFRDVMMEYNEAEVSHRETCKMHIQRQMEIVGREVTGEQIEEMLETGQWNIFSESMLSEGKTARSALNQIESRHRDLLELEERIKSIHEVFLDVAMLVEEQNSMIDYIQTNVQNTDAEMKGVLIKLDRAKRHDRSNPFKKIFFWRR</sequence>
<feature type="compositionally biased region" description="Basic and acidic residues" evidence="3">
    <location>
        <begin position="33"/>
        <end position="51"/>
    </location>
</feature>
<gene>
    <name evidence="5" type="primary">STX11</name>
    <name evidence="5" type="ORF">AMEX_G1665</name>
</gene>
<dbReference type="Gene3D" id="1.20.5.110">
    <property type="match status" value="1"/>
</dbReference>
<evidence type="ECO:0000259" key="4">
    <source>
        <dbReference type="PROSITE" id="PS50192"/>
    </source>
</evidence>
<proteinExistence type="inferred from homology"/>
<dbReference type="Pfam" id="PF00804">
    <property type="entry name" value="Syntaxin"/>
    <property type="match status" value="1"/>
</dbReference>
<dbReference type="InterPro" id="IPR045242">
    <property type="entry name" value="Syntaxin"/>
</dbReference>
<dbReference type="GO" id="GO:0048278">
    <property type="term" value="P:vesicle docking"/>
    <property type="evidence" value="ECO:0007669"/>
    <property type="project" value="TreeGrafter"/>
</dbReference>
<dbReference type="Gene3D" id="1.20.58.70">
    <property type="match status" value="1"/>
</dbReference>
<protein>
    <submittedName>
        <fullName evidence="5">Syntaxin-11-like</fullName>
    </submittedName>
</protein>
<name>A0A8T2MES1_ASTMX</name>
<evidence type="ECO:0000256" key="1">
    <source>
        <dbReference type="ARBA" id="ARBA00009063"/>
    </source>
</evidence>
<dbReference type="PANTHER" id="PTHR19957:SF136">
    <property type="entry name" value="SYNTAXIN 11B, TANDEM DUPLICATE 1-RELATED"/>
    <property type="match status" value="1"/>
</dbReference>
<dbReference type="OrthoDB" id="10255013at2759"/>
<dbReference type="InterPro" id="IPR010989">
    <property type="entry name" value="SNARE"/>
</dbReference>
<dbReference type="GO" id="GO:0031201">
    <property type="term" value="C:SNARE complex"/>
    <property type="evidence" value="ECO:0007669"/>
    <property type="project" value="TreeGrafter"/>
</dbReference>
<dbReference type="GO" id="GO:0006886">
    <property type="term" value="P:intracellular protein transport"/>
    <property type="evidence" value="ECO:0007669"/>
    <property type="project" value="TreeGrafter"/>
</dbReference>
<organism evidence="5 6">
    <name type="scientific">Astyanax mexicanus</name>
    <name type="common">Blind cave fish</name>
    <name type="synonym">Astyanax fasciatus mexicanus</name>
    <dbReference type="NCBI Taxonomy" id="7994"/>
    <lineage>
        <taxon>Eukaryota</taxon>
        <taxon>Metazoa</taxon>
        <taxon>Chordata</taxon>
        <taxon>Craniata</taxon>
        <taxon>Vertebrata</taxon>
        <taxon>Euteleostomi</taxon>
        <taxon>Actinopterygii</taxon>
        <taxon>Neopterygii</taxon>
        <taxon>Teleostei</taxon>
        <taxon>Ostariophysi</taxon>
        <taxon>Characiformes</taxon>
        <taxon>Characoidei</taxon>
        <taxon>Acestrorhamphidae</taxon>
        <taxon>Acestrorhamphinae</taxon>
        <taxon>Astyanax</taxon>
    </lineage>
</organism>
<feature type="domain" description="T-SNARE coiled-coil homology" evidence="4">
    <location>
        <begin position="219"/>
        <end position="281"/>
    </location>
</feature>
<dbReference type="SMART" id="SM00397">
    <property type="entry name" value="t_SNARE"/>
    <property type="match status" value="1"/>
</dbReference>
<dbReference type="CDD" id="cd15848">
    <property type="entry name" value="SNARE_syntaxin1-like"/>
    <property type="match status" value="1"/>
</dbReference>